<dbReference type="EMBL" id="FNBN01000002">
    <property type="protein sequence ID" value="SDF59213.1"/>
    <property type="molecule type" value="Genomic_DNA"/>
</dbReference>
<protein>
    <submittedName>
        <fullName evidence="4">3-hydroxyisobutyrate dehydrogenase</fullName>
    </submittedName>
</protein>
<dbReference type="PIRSF" id="PIRSF000103">
    <property type="entry name" value="HIBADH"/>
    <property type="match status" value="1"/>
</dbReference>
<dbReference type="InterPro" id="IPR015815">
    <property type="entry name" value="HIBADH-related"/>
</dbReference>
<evidence type="ECO:0000313" key="4">
    <source>
        <dbReference type="EMBL" id="SDF59213.1"/>
    </source>
</evidence>
<dbReference type="InterPro" id="IPR008927">
    <property type="entry name" value="6-PGluconate_DH-like_C_sf"/>
</dbReference>
<dbReference type="Proteomes" id="UP000199045">
    <property type="component" value="Unassembled WGS sequence"/>
</dbReference>
<evidence type="ECO:0000259" key="3">
    <source>
        <dbReference type="Pfam" id="PF21761"/>
    </source>
</evidence>
<reference evidence="4 5" key="1">
    <citation type="submission" date="2016-10" db="EMBL/GenBank/DDBJ databases">
        <authorList>
            <person name="de Groot N.N."/>
        </authorList>
    </citation>
    <scope>NUCLEOTIDE SEQUENCE [LARGE SCALE GENOMIC DNA]</scope>
    <source>
        <strain evidence="4 5">DSM 527</strain>
    </source>
</reference>
<dbReference type="SUPFAM" id="SSF48179">
    <property type="entry name" value="6-phosphogluconate dehydrogenase C-terminal domain-like"/>
    <property type="match status" value="1"/>
</dbReference>
<gene>
    <name evidence="4" type="ORF">SAMN04488121_102363</name>
</gene>
<sequence length="298" mass="31552">MTGITNSKDTRVTMIGLGSMGTAIARALITKGYKVTVWNRDASKAASLVTQGAVVASDIVEAITASPLLVVCVSDYKVTNKIFNTPGAAAALKDRTLVQLSTGTPKEARELHTWAALQGAVALNGDILAWPRQIGGGEATIMISGQGAAFQQHETTLRALAGTFSYLGEEPGASAVFFSAVMAYLAGNWIGFCHGALICEKEGIPVDTFGTLIANISPILATESRHMGEVIQYNRFADPESTVKTTTEDLHLLVQHSEEAGISTELPKFAADIFQRTVDAGYGGEEHAAIIKVLRNTI</sequence>
<dbReference type="Pfam" id="PF21761">
    <property type="entry name" value="RedAm-like_C"/>
    <property type="match status" value="1"/>
</dbReference>
<dbReference type="InterPro" id="IPR006115">
    <property type="entry name" value="6PGDH_NADP-bd"/>
</dbReference>
<proteinExistence type="predicted"/>
<dbReference type="Gene3D" id="3.40.50.720">
    <property type="entry name" value="NAD(P)-binding Rossmann-like Domain"/>
    <property type="match status" value="1"/>
</dbReference>
<dbReference type="OrthoDB" id="9786703at2"/>
<keyword evidence="1" id="KW-0560">Oxidoreductase</keyword>
<feature type="domain" description="NADPH-dependent reductive aminase-like C-terminal" evidence="3">
    <location>
        <begin position="170"/>
        <end position="295"/>
    </location>
</feature>
<evidence type="ECO:0000313" key="5">
    <source>
        <dbReference type="Proteomes" id="UP000199045"/>
    </source>
</evidence>
<dbReference type="InterPro" id="IPR036291">
    <property type="entry name" value="NAD(P)-bd_dom_sf"/>
</dbReference>
<dbReference type="PANTHER" id="PTHR43580:SF2">
    <property type="entry name" value="CYTOKINE-LIKE NUCLEAR FACTOR N-PAC"/>
    <property type="match status" value="1"/>
</dbReference>
<dbReference type="Gene3D" id="1.10.1040.10">
    <property type="entry name" value="N-(1-d-carboxylethyl)-l-norvaline Dehydrogenase, domain 2"/>
    <property type="match status" value="1"/>
</dbReference>
<dbReference type="RefSeq" id="WP_089830652.1">
    <property type="nucleotide sequence ID" value="NZ_FNBN01000002.1"/>
</dbReference>
<dbReference type="Pfam" id="PF03446">
    <property type="entry name" value="NAD_binding_2"/>
    <property type="match status" value="1"/>
</dbReference>
<evidence type="ECO:0000259" key="2">
    <source>
        <dbReference type="Pfam" id="PF03446"/>
    </source>
</evidence>
<dbReference type="PANTHER" id="PTHR43580">
    <property type="entry name" value="OXIDOREDUCTASE GLYR1-RELATED"/>
    <property type="match status" value="1"/>
</dbReference>
<dbReference type="SUPFAM" id="SSF51735">
    <property type="entry name" value="NAD(P)-binding Rossmann-fold domains"/>
    <property type="match status" value="1"/>
</dbReference>
<dbReference type="InterPro" id="IPR048666">
    <property type="entry name" value="RedAm-like_C"/>
</dbReference>
<accession>A0A1G7MBV1</accession>
<dbReference type="GO" id="GO:0050661">
    <property type="term" value="F:NADP binding"/>
    <property type="evidence" value="ECO:0007669"/>
    <property type="project" value="InterPro"/>
</dbReference>
<dbReference type="STRING" id="104663.SAMN04488121_102363"/>
<evidence type="ECO:0000256" key="1">
    <source>
        <dbReference type="ARBA" id="ARBA00023002"/>
    </source>
</evidence>
<organism evidence="4 5">
    <name type="scientific">Chitinophaga filiformis</name>
    <name type="common">Myxococcus filiformis</name>
    <name type="synonym">Flexibacter filiformis</name>
    <dbReference type="NCBI Taxonomy" id="104663"/>
    <lineage>
        <taxon>Bacteria</taxon>
        <taxon>Pseudomonadati</taxon>
        <taxon>Bacteroidota</taxon>
        <taxon>Chitinophagia</taxon>
        <taxon>Chitinophagales</taxon>
        <taxon>Chitinophagaceae</taxon>
        <taxon>Chitinophaga</taxon>
    </lineage>
</organism>
<dbReference type="InterPro" id="IPR051265">
    <property type="entry name" value="HIBADH-related_NP60_sf"/>
</dbReference>
<name>A0A1G7MBV1_CHIFI</name>
<dbReference type="GO" id="GO:0016491">
    <property type="term" value="F:oxidoreductase activity"/>
    <property type="evidence" value="ECO:0007669"/>
    <property type="project" value="UniProtKB-KW"/>
</dbReference>
<feature type="domain" description="6-phosphogluconate dehydrogenase NADP-binding" evidence="2">
    <location>
        <begin position="12"/>
        <end position="168"/>
    </location>
</feature>
<dbReference type="AlphaFoldDB" id="A0A1G7MBV1"/>
<dbReference type="InterPro" id="IPR013328">
    <property type="entry name" value="6PGD_dom2"/>
</dbReference>